<feature type="binding site" evidence="3">
    <location>
        <position position="51"/>
    </location>
    <ligand>
        <name>a divalent metal cation</name>
        <dbReference type="ChEBI" id="CHEBI:60240"/>
    </ligand>
</feature>
<evidence type="ECO:0000313" key="5">
    <source>
        <dbReference type="Proteomes" id="UP000293568"/>
    </source>
</evidence>
<dbReference type="GO" id="GO:0046872">
    <property type="term" value="F:metal ion binding"/>
    <property type="evidence" value="ECO:0007669"/>
    <property type="project" value="UniProtKB-KW"/>
</dbReference>
<dbReference type="EMBL" id="CP035492">
    <property type="protein sequence ID" value="QAY66722.1"/>
    <property type="molecule type" value="Genomic_DNA"/>
</dbReference>
<evidence type="ECO:0000313" key="4">
    <source>
        <dbReference type="EMBL" id="QAY66722.1"/>
    </source>
</evidence>
<dbReference type="RefSeq" id="WP_129440584.1">
    <property type="nucleotide sequence ID" value="NZ_CP035492.1"/>
</dbReference>
<dbReference type="InterPro" id="IPR007837">
    <property type="entry name" value="DinB"/>
</dbReference>
<dbReference type="KEGG" id="pprt:ET464_10185"/>
<proteinExistence type="inferred from homology"/>
<sequence>MDKAQHPALKLYSYHVWANDKLFGRLRELPHEVYTQELTSIFPTIETVMKHMYTTDLMWLEVMKNTPFPEVVAYVQRLREEAVSAGFEEMEERFKHGAGLYEDFLGGSDLDKPITVTHPQYGALETRLSELVQHVVNHGTYHRGNVAAMIRQQGHAGVSTDYVFYIYEQ</sequence>
<evidence type="ECO:0000256" key="2">
    <source>
        <dbReference type="ARBA" id="ARBA00022723"/>
    </source>
</evidence>
<keyword evidence="2 3" id="KW-0479">Metal-binding</keyword>
<evidence type="ECO:0000256" key="1">
    <source>
        <dbReference type="ARBA" id="ARBA00008635"/>
    </source>
</evidence>
<dbReference type="PANTHER" id="PTHR37302">
    <property type="entry name" value="SLR1116 PROTEIN"/>
    <property type="match status" value="1"/>
</dbReference>
<accession>A0A4P6EUR2</accession>
<evidence type="ECO:0000256" key="3">
    <source>
        <dbReference type="PIRSR" id="PIRSR607837-1"/>
    </source>
</evidence>
<reference evidence="4 5" key="1">
    <citation type="submission" date="2019-01" db="EMBL/GenBank/DDBJ databases">
        <title>Genome sequencing of strain FW100M-2.</title>
        <authorList>
            <person name="Heo J."/>
            <person name="Kim S.-J."/>
            <person name="Kim J.-S."/>
            <person name="Hong S.-B."/>
            <person name="Kwon S.-W."/>
        </authorList>
    </citation>
    <scope>NUCLEOTIDE SEQUENCE [LARGE SCALE GENOMIC DNA]</scope>
    <source>
        <strain evidence="4 5">FW100M-2</strain>
    </source>
</reference>
<dbReference type="InterPro" id="IPR034660">
    <property type="entry name" value="DinB/YfiT-like"/>
</dbReference>
<dbReference type="OrthoDB" id="9811413at2"/>
<feature type="binding site" evidence="3">
    <location>
        <position position="142"/>
    </location>
    <ligand>
        <name>a divalent metal cation</name>
        <dbReference type="ChEBI" id="CHEBI:60240"/>
    </ligand>
</feature>
<feature type="binding site" evidence="3">
    <location>
        <position position="138"/>
    </location>
    <ligand>
        <name>a divalent metal cation</name>
        <dbReference type="ChEBI" id="CHEBI:60240"/>
    </ligand>
</feature>
<gene>
    <name evidence="4" type="ORF">ET464_10185</name>
</gene>
<dbReference type="PANTHER" id="PTHR37302:SF1">
    <property type="entry name" value="PROTEIN DINB"/>
    <property type="match status" value="1"/>
</dbReference>
<dbReference type="Gene3D" id="1.20.120.450">
    <property type="entry name" value="dinb family like domain"/>
    <property type="match status" value="1"/>
</dbReference>
<dbReference type="SUPFAM" id="SSF109854">
    <property type="entry name" value="DinB/YfiT-like putative metalloenzymes"/>
    <property type="match status" value="1"/>
</dbReference>
<dbReference type="AlphaFoldDB" id="A0A4P6EUR2"/>
<comment type="similarity">
    <text evidence="1">Belongs to the DinB family.</text>
</comment>
<dbReference type="Pfam" id="PF05163">
    <property type="entry name" value="DinB"/>
    <property type="match status" value="1"/>
</dbReference>
<keyword evidence="5" id="KW-1185">Reference proteome</keyword>
<protein>
    <submittedName>
        <fullName evidence="4">Damage-inducible protein DinB</fullName>
    </submittedName>
</protein>
<dbReference type="Proteomes" id="UP000293568">
    <property type="component" value="Chromosome"/>
</dbReference>
<organism evidence="4 5">
    <name type="scientific">Paenibacillus protaetiae</name>
    <dbReference type="NCBI Taxonomy" id="2509456"/>
    <lineage>
        <taxon>Bacteria</taxon>
        <taxon>Bacillati</taxon>
        <taxon>Bacillota</taxon>
        <taxon>Bacilli</taxon>
        <taxon>Bacillales</taxon>
        <taxon>Paenibacillaceae</taxon>
        <taxon>Paenibacillus</taxon>
    </lineage>
</organism>
<name>A0A4P6EUR2_9BACL</name>